<protein>
    <recommendedName>
        <fullName evidence="4">Phytase-like domain-containing protein</fullName>
    </recommendedName>
</protein>
<organism evidence="2 3">
    <name type="scientific">Crossiella cryophila</name>
    <dbReference type="NCBI Taxonomy" id="43355"/>
    <lineage>
        <taxon>Bacteria</taxon>
        <taxon>Bacillati</taxon>
        <taxon>Actinomycetota</taxon>
        <taxon>Actinomycetes</taxon>
        <taxon>Pseudonocardiales</taxon>
        <taxon>Pseudonocardiaceae</taxon>
        <taxon>Crossiella</taxon>
    </lineage>
</organism>
<feature type="chain" id="PRO_5039730332" description="Phytase-like domain-containing protein" evidence="1">
    <location>
        <begin position="24"/>
        <end position="335"/>
    </location>
</feature>
<keyword evidence="1" id="KW-0732">Signal</keyword>
<dbReference type="AlphaFoldDB" id="A0A7W7CCY2"/>
<evidence type="ECO:0000256" key="1">
    <source>
        <dbReference type="SAM" id="SignalP"/>
    </source>
</evidence>
<proteinExistence type="predicted"/>
<evidence type="ECO:0000313" key="3">
    <source>
        <dbReference type="Proteomes" id="UP000533598"/>
    </source>
</evidence>
<dbReference type="RefSeq" id="WP_185004572.1">
    <property type="nucleotide sequence ID" value="NZ_BAAAUI010000010.1"/>
</dbReference>
<sequence length="335" mass="34665">MRVHSRPVLVALSVLAVSLPAMAAAAAPPNGKWPGGPEVSTADNANVFGGNLSGLSFQSPGVLWAVKNGPGTLYRLVPDGANWRPDPSGGWAAGKALHYRNGKGDPDAEGVTATPDGIFAATERDGDNDKVSLAKILRFDPASTASSLNATAEWDLTADLPKVAANSGPEAITWVPDSVLTARGFQDERTKAPYRPDSYPGHGTGLYLVGLENNGVIYAYALNQSGGGYTRVATIPSGLPAIMGLEFEADTGRVWATCDNTCKGRSATLEVRGGKFTATATYDRPTQLANLNNEGFAIAPPSTCAGGRKSVVWADDGNTGGHALRRGTLPCTAGG</sequence>
<dbReference type="SUPFAM" id="SSF75011">
    <property type="entry name" value="3-carboxy-cis,cis-mucoante lactonizing enzyme"/>
    <property type="match status" value="1"/>
</dbReference>
<dbReference type="EMBL" id="JACHMH010000001">
    <property type="protein sequence ID" value="MBB4678737.1"/>
    <property type="molecule type" value="Genomic_DNA"/>
</dbReference>
<keyword evidence="3" id="KW-1185">Reference proteome</keyword>
<evidence type="ECO:0008006" key="4">
    <source>
        <dbReference type="Google" id="ProtNLM"/>
    </source>
</evidence>
<dbReference type="Proteomes" id="UP000533598">
    <property type="component" value="Unassembled WGS sequence"/>
</dbReference>
<evidence type="ECO:0000313" key="2">
    <source>
        <dbReference type="EMBL" id="MBB4678737.1"/>
    </source>
</evidence>
<comment type="caution">
    <text evidence="2">The sequence shown here is derived from an EMBL/GenBank/DDBJ whole genome shotgun (WGS) entry which is preliminary data.</text>
</comment>
<feature type="signal peptide" evidence="1">
    <location>
        <begin position="1"/>
        <end position="23"/>
    </location>
</feature>
<name>A0A7W7CCY2_9PSEU</name>
<reference evidence="2 3" key="1">
    <citation type="submission" date="2020-08" db="EMBL/GenBank/DDBJ databases">
        <title>Sequencing the genomes of 1000 actinobacteria strains.</title>
        <authorList>
            <person name="Klenk H.-P."/>
        </authorList>
    </citation>
    <scope>NUCLEOTIDE SEQUENCE [LARGE SCALE GENOMIC DNA]</scope>
    <source>
        <strain evidence="2 3">DSM 44230</strain>
    </source>
</reference>
<accession>A0A7W7CCY2</accession>
<gene>
    <name evidence="2" type="ORF">HNR67_004855</name>
</gene>